<evidence type="ECO:0008006" key="4">
    <source>
        <dbReference type="Google" id="ProtNLM"/>
    </source>
</evidence>
<proteinExistence type="predicted"/>
<evidence type="ECO:0000313" key="3">
    <source>
        <dbReference type="Proteomes" id="UP001160148"/>
    </source>
</evidence>
<keyword evidence="3" id="KW-1185">Reference proteome</keyword>
<feature type="region of interest" description="Disordered" evidence="1">
    <location>
        <begin position="70"/>
        <end position="89"/>
    </location>
</feature>
<dbReference type="AlphaFoldDB" id="A0AAV0WAV0"/>
<accession>A0AAV0WAV0</accession>
<gene>
    <name evidence="2" type="ORF">MEUPH1_LOCUS8984</name>
</gene>
<sequence length="89" mass="10428">MQFEGTNFSNWKFRVEILLRKHNVAHCLTEETPSETAAKAAFIGKYSTAIPLLVHVWRTYIWNTSRMQPQQEQYGNGYAQRVNPEVRQN</sequence>
<dbReference type="EMBL" id="CARXXK010000002">
    <property type="protein sequence ID" value="CAI6352783.1"/>
    <property type="molecule type" value="Genomic_DNA"/>
</dbReference>
<evidence type="ECO:0000256" key="1">
    <source>
        <dbReference type="SAM" id="MobiDB-lite"/>
    </source>
</evidence>
<dbReference type="Proteomes" id="UP001160148">
    <property type="component" value="Unassembled WGS sequence"/>
</dbReference>
<reference evidence="2 3" key="1">
    <citation type="submission" date="2023-01" db="EMBL/GenBank/DDBJ databases">
        <authorList>
            <person name="Whitehead M."/>
        </authorList>
    </citation>
    <scope>NUCLEOTIDE SEQUENCE [LARGE SCALE GENOMIC DNA]</scope>
</reference>
<evidence type="ECO:0000313" key="2">
    <source>
        <dbReference type="EMBL" id="CAI6352783.1"/>
    </source>
</evidence>
<organism evidence="2 3">
    <name type="scientific">Macrosiphum euphorbiae</name>
    <name type="common">potato aphid</name>
    <dbReference type="NCBI Taxonomy" id="13131"/>
    <lineage>
        <taxon>Eukaryota</taxon>
        <taxon>Metazoa</taxon>
        <taxon>Ecdysozoa</taxon>
        <taxon>Arthropoda</taxon>
        <taxon>Hexapoda</taxon>
        <taxon>Insecta</taxon>
        <taxon>Pterygota</taxon>
        <taxon>Neoptera</taxon>
        <taxon>Paraneoptera</taxon>
        <taxon>Hemiptera</taxon>
        <taxon>Sternorrhyncha</taxon>
        <taxon>Aphidomorpha</taxon>
        <taxon>Aphidoidea</taxon>
        <taxon>Aphididae</taxon>
        <taxon>Macrosiphini</taxon>
        <taxon>Macrosiphum</taxon>
    </lineage>
</organism>
<comment type="caution">
    <text evidence="2">The sequence shown here is derived from an EMBL/GenBank/DDBJ whole genome shotgun (WGS) entry which is preliminary data.</text>
</comment>
<protein>
    <recommendedName>
        <fullName evidence="4">DUF4219 domain-containing protein</fullName>
    </recommendedName>
</protein>
<name>A0AAV0WAV0_9HEMI</name>